<dbReference type="STRING" id="411490.ANACAC_01119"/>
<dbReference type="EMBL" id="ABAX03000012">
    <property type="protein sequence ID" value="EDR97498.1"/>
    <property type="molecule type" value="Genomic_DNA"/>
</dbReference>
<reference evidence="1" key="2">
    <citation type="submission" date="2013-11" db="EMBL/GenBank/DDBJ databases">
        <title>Draft genome sequence of Anaerostipes caccae (DSM 14662).</title>
        <authorList>
            <person name="Sudarsanam P."/>
            <person name="Ley R."/>
            <person name="Guruge J."/>
            <person name="Turnbaugh P.J."/>
            <person name="Mahowald M."/>
            <person name="Liep D."/>
            <person name="Gordon J."/>
        </authorList>
    </citation>
    <scope>NUCLEOTIDE SEQUENCE</scope>
    <source>
        <strain evidence="1">DSM 14662</strain>
    </source>
</reference>
<proteinExistence type="predicted"/>
<dbReference type="eggNOG" id="ENOG5033FK0">
    <property type="taxonomic scope" value="Bacteria"/>
</dbReference>
<dbReference type="InterPro" id="IPR016621">
    <property type="entry name" value="UCP014543"/>
</dbReference>
<keyword evidence="2" id="KW-1185">Reference proteome</keyword>
<evidence type="ECO:0008006" key="3">
    <source>
        <dbReference type="Google" id="ProtNLM"/>
    </source>
</evidence>
<evidence type="ECO:0000313" key="2">
    <source>
        <dbReference type="Proteomes" id="UP000004935"/>
    </source>
</evidence>
<protein>
    <recommendedName>
        <fullName evidence="3">DUF3783 domain-containing protein</fullName>
    </recommendedName>
</protein>
<reference evidence="1" key="1">
    <citation type="submission" date="2007-11" db="EMBL/GenBank/DDBJ databases">
        <authorList>
            <person name="Fulton L."/>
            <person name="Clifton S."/>
            <person name="Fulton B."/>
            <person name="Xu J."/>
            <person name="Minx P."/>
            <person name="Pepin K.H."/>
            <person name="Johnson M."/>
            <person name="Thiruvilangam P."/>
            <person name="Bhonagiri V."/>
            <person name="Nash W.E."/>
            <person name="Mardis E.R."/>
            <person name="Wilson R.K."/>
        </authorList>
    </citation>
    <scope>NUCLEOTIDE SEQUENCE [LARGE SCALE GENOMIC DNA]</scope>
    <source>
        <strain evidence="1">DSM 14662</strain>
    </source>
</reference>
<sequence>MKRQDMKMNQRKNSGAAVLLYNLDGSERARKIKFILVRMGVRIKNIKKEDYLKPIGALAGVPGIEPGGSCYDGPGFTEEMLVMKGFTGRQIDEMIMSFRKEKLKKINLKAVLTDTNQTWDSMTLYENLRDEHEEMSGQ</sequence>
<dbReference type="Proteomes" id="UP000004935">
    <property type="component" value="Unassembled WGS sequence"/>
</dbReference>
<dbReference type="HOGENOM" id="CLU_135494_1_0_9"/>
<dbReference type="Pfam" id="PF12646">
    <property type="entry name" value="DUF3783"/>
    <property type="match status" value="1"/>
</dbReference>
<accession>B0MC28</accession>
<comment type="caution">
    <text evidence="1">The sequence shown here is derived from an EMBL/GenBank/DDBJ whole genome shotgun (WGS) entry which is preliminary data.</text>
</comment>
<organism evidence="1 2">
    <name type="scientific">Anaerostipes caccae (strain DSM 14662 / CCUG 47493 / JCM 13470 / NCIMB 13811 / L1-92)</name>
    <dbReference type="NCBI Taxonomy" id="411490"/>
    <lineage>
        <taxon>Bacteria</taxon>
        <taxon>Bacillati</taxon>
        <taxon>Bacillota</taxon>
        <taxon>Clostridia</taxon>
        <taxon>Lachnospirales</taxon>
        <taxon>Lachnospiraceae</taxon>
        <taxon>Anaerostipes</taxon>
    </lineage>
</organism>
<gene>
    <name evidence="1" type="ORF">ANACAC_01119</name>
</gene>
<name>B0MC28_ANACD</name>
<evidence type="ECO:0000313" key="1">
    <source>
        <dbReference type="EMBL" id="EDR97498.1"/>
    </source>
</evidence>
<dbReference type="AlphaFoldDB" id="B0MC28"/>